<sequence>MADTTDLASLDFANVTPAEFNRLVKKFSKKEIQELSNDAALRSRVLKEVFGRMETQFRPESAGSLRALIRWEVKGETDEVYETKIDSGTCTVSHGRSDGDPRVTLIMNDYEFLKLVSGNGNPVTMFMTRKLKINGDIGLASGLTRLFDIPKG</sequence>
<dbReference type="InterPro" id="IPR036527">
    <property type="entry name" value="SCP2_sterol-bd_dom_sf"/>
</dbReference>
<organism evidence="2 3">
    <name type="scientific">Streptomyces klenkii</name>
    <dbReference type="NCBI Taxonomy" id="1420899"/>
    <lineage>
        <taxon>Bacteria</taxon>
        <taxon>Bacillati</taxon>
        <taxon>Actinomycetota</taxon>
        <taxon>Actinomycetes</taxon>
        <taxon>Kitasatosporales</taxon>
        <taxon>Streptomycetaceae</taxon>
        <taxon>Streptomyces</taxon>
    </lineage>
</organism>
<evidence type="ECO:0000313" key="2">
    <source>
        <dbReference type="EMBL" id="RKN49762.1"/>
    </source>
</evidence>
<reference evidence="2 3" key="1">
    <citation type="journal article" date="2015" name="Antonie Van Leeuwenhoek">
        <title>Streptomyces klenkii sp. nov., isolated from deep marine sediment.</title>
        <authorList>
            <person name="Veyisoglu A."/>
            <person name="Sahin N."/>
        </authorList>
    </citation>
    <scope>NUCLEOTIDE SEQUENCE [LARGE SCALE GENOMIC DNA]</scope>
    <source>
        <strain evidence="2 3">KCTC 29202</strain>
    </source>
</reference>
<evidence type="ECO:0000313" key="3">
    <source>
        <dbReference type="Proteomes" id="UP000270343"/>
    </source>
</evidence>
<dbReference type="PANTHER" id="PTHR10094:SF25">
    <property type="entry name" value="SCP2 STEROL-BINDING DOMAIN-CONTAINING PROTEIN 1"/>
    <property type="match status" value="1"/>
</dbReference>
<proteinExistence type="predicted"/>
<accession>A0A3A9ZN97</accession>
<dbReference type="OrthoDB" id="5243187at2"/>
<feature type="domain" description="SCP2" evidence="1">
    <location>
        <begin position="60"/>
        <end position="148"/>
    </location>
</feature>
<dbReference type="InterPro" id="IPR003033">
    <property type="entry name" value="SCP2_sterol-bd_dom"/>
</dbReference>
<keyword evidence="3" id="KW-1185">Reference proteome</keyword>
<dbReference type="GO" id="GO:0005829">
    <property type="term" value="C:cytosol"/>
    <property type="evidence" value="ECO:0007669"/>
    <property type="project" value="TreeGrafter"/>
</dbReference>
<name>A0A3A9ZN97_9ACTN</name>
<dbReference type="SUPFAM" id="SSF55718">
    <property type="entry name" value="SCP-like"/>
    <property type="match status" value="1"/>
</dbReference>
<protein>
    <submittedName>
        <fullName evidence="2">Acyl-CoA synthase</fullName>
    </submittedName>
</protein>
<dbReference type="Gene3D" id="3.30.1050.10">
    <property type="entry name" value="SCP2 sterol-binding domain"/>
    <property type="match status" value="1"/>
</dbReference>
<dbReference type="AlphaFoldDB" id="A0A3A9ZN97"/>
<dbReference type="PANTHER" id="PTHR10094">
    <property type="entry name" value="STEROL CARRIER PROTEIN 2 SCP-2 FAMILY PROTEIN"/>
    <property type="match status" value="1"/>
</dbReference>
<dbReference type="Pfam" id="PF02036">
    <property type="entry name" value="SCP2"/>
    <property type="match status" value="1"/>
</dbReference>
<gene>
    <name evidence="2" type="ORF">D7231_36100</name>
</gene>
<comment type="caution">
    <text evidence="2">The sequence shown here is derived from an EMBL/GenBank/DDBJ whole genome shotgun (WGS) entry which is preliminary data.</text>
</comment>
<dbReference type="Proteomes" id="UP000270343">
    <property type="component" value="Unassembled WGS sequence"/>
</dbReference>
<dbReference type="EMBL" id="RBAM01000247">
    <property type="protein sequence ID" value="RKN49762.1"/>
    <property type="molecule type" value="Genomic_DNA"/>
</dbReference>
<dbReference type="RefSeq" id="WP_120760620.1">
    <property type="nucleotide sequence ID" value="NZ_RBAM01000247.1"/>
</dbReference>
<evidence type="ECO:0000259" key="1">
    <source>
        <dbReference type="Pfam" id="PF02036"/>
    </source>
</evidence>